<evidence type="ECO:0000256" key="4">
    <source>
        <dbReference type="ARBA" id="ARBA00023136"/>
    </source>
</evidence>
<dbReference type="PROSITE" id="PS51257">
    <property type="entry name" value="PROKAR_LIPOPROTEIN"/>
    <property type="match status" value="1"/>
</dbReference>
<keyword evidence="9" id="KW-1185">Reference proteome</keyword>
<accession>V5RJ61</accession>
<evidence type="ECO:0000256" key="5">
    <source>
        <dbReference type="ARBA" id="ARBA00023288"/>
    </source>
</evidence>
<comment type="subcellular location">
    <subcellularLocation>
        <location evidence="1">Cell membrane</location>
    </subcellularLocation>
</comment>
<dbReference type="PATRIC" id="fig|1276258.3.peg.290"/>
<keyword evidence="5" id="KW-0449">Lipoprotein</keyword>
<dbReference type="PANTHER" id="PTHR34296:SF2">
    <property type="entry name" value="ABC TRANSPORTER GUANOSINE-BINDING PROTEIN NUPN"/>
    <property type="match status" value="1"/>
</dbReference>
<reference evidence="8 9" key="1">
    <citation type="journal article" date="2014" name="Genome Announc.">
        <title>Complete Genome Sequence of Spiroplasma apis B31T (ATCC 33834), a Bacterium Associated with May Disease of Honeybees (Apis mellifera).</title>
        <authorList>
            <person name="Ku C."/>
            <person name="Lo W.S."/>
            <person name="Chen L.L."/>
            <person name="Kuo C.H."/>
        </authorList>
    </citation>
    <scope>NUCLEOTIDE SEQUENCE [LARGE SCALE GENOMIC DNA]</scope>
    <source>
        <strain evidence="8">B31</strain>
    </source>
</reference>
<name>V5RJ61_SPIAP</name>
<organism evidence="8 9">
    <name type="scientific">Spiroplasma apis B31</name>
    <dbReference type="NCBI Taxonomy" id="1276258"/>
    <lineage>
        <taxon>Bacteria</taxon>
        <taxon>Bacillati</taxon>
        <taxon>Mycoplasmatota</taxon>
        <taxon>Mollicutes</taxon>
        <taxon>Entomoplasmatales</taxon>
        <taxon>Spiroplasmataceae</taxon>
        <taxon>Spiroplasma</taxon>
    </lineage>
</organism>
<dbReference type="STRING" id="1276258.SAPIS_v1c02950"/>
<evidence type="ECO:0000256" key="1">
    <source>
        <dbReference type="ARBA" id="ARBA00004236"/>
    </source>
</evidence>
<dbReference type="PANTHER" id="PTHR34296">
    <property type="entry name" value="TRANSCRIPTIONAL ACTIVATOR PROTEIN MED"/>
    <property type="match status" value="1"/>
</dbReference>
<dbReference type="RefSeq" id="WP_023789075.1">
    <property type="nucleotide sequence ID" value="NC_022998.1"/>
</dbReference>
<dbReference type="Gene3D" id="3.40.50.2300">
    <property type="match status" value="2"/>
</dbReference>
<evidence type="ECO:0000313" key="9">
    <source>
        <dbReference type="Proteomes" id="UP000018550"/>
    </source>
</evidence>
<dbReference type="Pfam" id="PF02608">
    <property type="entry name" value="Bmp"/>
    <property type="match status" value="1"/>
</dbReference>
<dbReference type="EMBL" id="CP006682">
    <property type="protein sequence ID" value="AHB36141.1"/>
    <property type="molecule type" value="Genomic_DNA"/>
</dbReference>
<dbReference type="HOGENOM" id="CLU_046544_0_0_14"/>
<dbReference type="GO" id="GO:0005886">
    <property type="term" value="C:plasma membrane"/>
    <property type="evidence" value="ECO:0007669"/>
    <property type="project" value="UniProtKB-SubCell"/>
</dbReference>
<dbReference type="eggNOG" id="COG1744">
    <property type="taxonomic scope" value="Bacteria"/>
</dbReference>
<dbReference type="KEGG" id="sapi:SAPIS_v1c02950"/>
<protein>
    <submittedName>
        <fullName evidence="8">Ribose/galactose ABC transporter substrate-binding protein</fullName>
    </submittedName>
</protein>
<keyword evidence="2" id="KW-1003">Cell membrane</keyword>
<evidence type="ECO:0000313" key="8">
    <source>
        <dbReference type="EMBL" id="AHB36141.1"/>
    </source>
</evidence>
<dbReference type="InterPro" id="IPR003760">
    <property type="entry name" value="PnrA-like"/>
</dbReference>
<dbReference type="AlphaFoldDB" id="V5RJ61"/>
<dbReference type="Proteomes" id="UP000018550">
    <property type="component" value="Chromosome"/>
</dbReference>
<keyword evidence="4" id="KW-0472">Membrane</keyword>
<feature type="domain" description="ABC transporter substrate-binding protein PnrA-like" evidence="7">
    <location>
        <begin position="263"/>
        <end position="351"/>
    </location>
</feature>
<feature type="signal peptide" evidence="6">
    <location>
        <begin position="1"/>
        <end position="21"/>
    </location>
</feature>
<dbReference type="OrthoDB" id="9769871at2"/>
<feature type="chain" id="PRO_5004740318" evidence="6">
    <location>
        <begin position="22"/>
        <end position="458"/>
    </location>
</feature>
<evidence type="ECO:0000256" key="2">
    <source>
        <dbReference type="ARBA" id="ARBA00022475"/>
    </source>
</evidence>
<sequence length="458" mass="50581">MKKLLTSLMATTVLVSSASSAISCGKKYKGWMDVYLVTDAGKINDKSFNESGYNAGNEIMNLLGINDNLDKKYDGIGYSEPKDEQEFDNRYKIAKSAGAKTLILPGYKHGGERLKKASELIDDVVIIDNSNENHNNVTGLLFRADISAFYSGFASIIYSLATENYNKDGNGKLVLATFGGSPNGFAVDNFMHGFLASINFYNEFKKDEENKKYIEEMIKAINPNLKDGSLEKLLNVEVSRANSQNEGIAIDQSNYFSGSFLAGSGQGISDKLVNTDKANVVLPVAGPQTGDLLNVIKKRKASTKVIGVDTDQIKVYPQFNDQFITSAEKDIVSSTVLAISHLEKYNKNENFFNKVLEKYKDIGVTEEKDGKFVDVNLADKKTWSGTTKWLGGKISYDNGNKVNKNLYDLIMKLFKNGEKVIGSSKYYFSELANKGIDVTLSADKIKGYASKILEELKK</sequence>
<dbReference type="InterPro" id="IPR050957">
    <property type="entry name" value="BMP_lipoprotein"/>
</dbReference>
<gene>
    <name evidence="8" type="ORF">SAPIS_v1c02950</name>
</gene>
<evidence type="ECO:0000259" key="7">
    <source>
        <dbReference type="Pfam" id="PF02608"/>
    </source>
</evidence>
<evidence type="ECO:0000256" key="6">
    <source>
        <dbReference type="SAM" id="SignalP"/>
    </source>
</evidence>
<keyword evidence="3 6" id="KW-0732">Signal</keyword>
<evidence type="ECO:0000256" key="3">
    <source>
        <dbReference type="ARBA" id="ARBA00022729"/>
    </source>
</evidence>
<proteinExistence type="predicted"/>